<dbReference type="InterPro" id="IPR019510">
    <property type="entry name" value="AKAP7-like_phosphoesterase"/>
</dbReference>
<evidence type="ECO:0000256" key="1">
    <source>
        <dbReference type="PROSITE-ProRule" id="PRU00117"/>
    </source>
</evidence>
<gene>
    <name evidence="5" type="ORF">F511_20658</name>
</gene>
<feature type="domain" description="K Homology" evidence="3">
    <location>
        <begin position="146"/>
        <end position="206"/>
    </location>
</feature>
<dbReference type="Gene3D" id="3.30.1370.10">
    <property type="entry name" value="K Homology domain, type 1"/>
    <property type="match status" value="1"/>
</dbReference>
<dbReference type="InterPro" id="IPR036612">
    <property type="entry name" value="KH_dom_type_1_sf"/>
</dbReference>
<dbReference type="GO" id="GO:0006307">
    <property type="term" value="P:DNA alkylation repair"/>
    <property type="evidence" value="ECO:0007669"/>
    <property type="project" value="InterPro"/>
</dbReference>
<sequence>MISSRPLFRINVLASRGTNACAKSQPAQYLQKCYLSHDLSYELRMDVNKGMLKDTERGKHKPDKQTWRAVSTQSSSFERDGEKGGLQSRLGNIYHAASTNLTAKCETANPEDVNGPVHLDTCVSLEDVNEDRSLDGKFMALEKHSMSMNVGQSLMRFIVGKGRGTQKEIEVGTGVKIILPSSRKEESIIIEGNSVESVTKASEKVQIIIDKAVNSRALDYSHFVSLPLAIHPGLVDKLINFQNTILQIMACDNGENLDSDTSGDNEDMATRVQEPMKAPKNDMVNAEKDDAYVDVNVKTDQHSTKASVVTAELKDKDADSPAKVNISNIPLASYYPKKSKTPITKPSTSNARDLGIEKSIFINPKTFHLTVLMLKLWNKERVNAAAEVLRSVSSRVMDALDNRPVSIKLRGLECMKGSLAKARVIYAPVEEVGGEDRLMRACQVIIDAFAEGGLLTGTDAQQKLKLHATLMNARHRERNKNTWNLESFDARGIFHRYGSEEWGEYPICEAHLSQRSVYDENGYYHCCASIPFPDNMQAE</sequence>
<dbReference type="SUPFAM" id="SSF54791">
    <property type="entry name" value="Eukaryotic type KH-domain (KH-domain type I)"/>
    <property type="match status" value="1"/>
</dbReference>
<dbReference type="SUPFAM" id="SSF55144">
    <property type="entry name" value="LigT-like"/>
    <property type="match status" value="1"/>
</dbReference>
<dbReference type="InterPro" id="IPR009210">
    <property type="entry name" value="ASCC1"/>
</dbReference>
<dbReference type="AlphaFoldDB" id="A0A2Z7DBB8"/>
<reference evidence="5 6" key="1">
    <citation type="journal article" date="2015" name="Proc. Natl. Acad. Sci. U.S.A.">
        <title>The resurrection genome of Boea hygrometrica: A blueprint for survival of dehydration.</title>
        <authorList>
            <person name="Xiao L."/>
            <person name="Yang G."/>
            <person name="Zhang L."/>
            <person name="Yang X."/>
            <person name="Zhao S."/>
            <person name="Ji Z."/>
            <person name="Zhou Q."/>
            <person name="Hu M."/>
            <person name="Wang Y."/>
            <person name="Chen M."/>
            <person name="Xu Y."/>
            <person name="Jin H."/>
            <person name="Xiao X."/>
            <person name="Hu G."/>
            <person name="Bao F."/>
            <person name="Hu Y."/>
            <person name="Wan P."/>
            <person name="Li L."/>
            <person name="Deng X."/>
            <person name="Kuang T."/>
            <person name="Xiang C."/>
            <person name="Zhu J.K."/>
            <person name="Oliver M.J."/>
            <person name="He Y."/>
        </authorList>
    </citation>
    <scope>NUCLEOTIDE SEQUENCE [LARGE SCALE GENOMIC DNA]</scope>
    <source>
        <strain evidence="6">cv. XS01</strain>
    </source>
</reference>
<dbReference type="Proteomes" id="UP000250235">
    <property type="component" value="Unassembled WGS sequence"/>
</dbReference>
<feature type="region of interest" description="Disordered" evidence="2">
    <location>
        <begin position="54"/>
        <end position="84"/>
    </location>
</feature>
<dbReference type="GO" id="GO:0005634">
    <property type="term" value="C:nucleus"/>
    <property type="evidence" value="ECO:0007669"/>
    <property type="project" value="TreeGrafter"/>
</dbReference>
<dbReference type="InterPro" id="IPR004088">
    <property type="entry name" value="KH_dom_type_1"/>
</dbReference>
<proteinExistence type="predicted"/>
<dbReference type="Gene3D" id="3.90.1140.10">
    <property type="entry name" value="Cyclic phosphodiesterase"/>
    <property type="match status" value="1"/>
</dbReference>
<dbReference type="PANTHER" id="PTHR13360">
    <property type="entry name" value="ACTIVATING SIGNAL COINTEGRATOR 1 COMPLEX SUBUNIT 1"/>
    <property type="match status" value="1"/>
</dbReference>
<dbReference type="GO" id="GO:0006355">
    <property type="term" value="P:regulation of DNA-templated transcription"/>
    <property type="evidence" value="ECO:0007669"/>
    <property type="project" value="TreeGrafter"/>
</dbReference>
<dbReference type="Pfam" id="PF00013">
    <property type="entry name" value="KH_1"/>
    <property type="match status" value="1"/>
</dbReference>
<evidence type="ECO:0000313" key="6">
    <source>
        <dbReference type="Proteomes" id="UP000250235"/>
    </source>
</evidence>
<accession>A0A2Z7DBB8</accession>
<evidence type="ECO:0000256" key="2">
    <source>
        <dbReference type="SAM" id="MobiDB-lite"/>
    </source>
</evidence>
<dbReference type="Pfam" id="PF10469">
    <property type="entry name" value="AKAP7_NLS"/>
    <property type="match status" value="1"/>
</dbReference>
<keyword evidence="6" id="KW-1185">Reference proteome</keyword>
<dbReference type="PANTHER" id="PTHR13360:SF1">
    <property type="entry name" value="ACTIVATING SIGNAL COINTEGRATOR 1 COMPLEX SUBUNIT 1"/>
    <property type="match status" value="1"/>
</dbReference>
<protein>
    <submittedName>
        <fullName evidence="5">Activating signal cointegrator 1 complex subunit 1-like</fullName>
    </submittedName>
</protein>
<organism evidence="5 6">
    <name type="scientific">Dorcoceras hygrometricum</name>
    <dbReference type="NCBI Taxonomy" id="472368"/>
    <lineage>
        <taxon>Eukaryota</taxon>
        <taxon>Viridiplantae</taxon>
        <taxon>Streptophyta</taxon>
        <taxon>Embryophyta</taxon>
        <taxon>Tracheophyta</taxon>
        <taxon>Spermatophyta</taxon>
        <taxon>Magnoliopsida</taxon>
        <taxon>eudicotyledons</taxon>
        <taxon>Gunneridae</taxon>
        <taxon>Pentapetalae</taxon>
        <taxon>asterids</taxon>
        <taxon>lamiids</taxon>
        <taxon>Lamiales</taxon>
        <taxon>Gesneriaceae</taxon>
        <taxon>Didymocarpoideae</taxon>
        <taxon>Trichosporeae</taxon>
        <taxon>Loxocarpinae</taxon>
        <taxon>Dorcoceras</taxon>
    </lineage>
</organism>
<evidence type="ECO:0000259" key="4">
    <source>
        <dbReference type="Pfam" id="PF10469"/>
    </source>
</evidence>
<dbReference type="EMBL" id="KQ989402">
    <property type="protein sequence ID" value="KZV54668.1"/>
    <property type="molecule type" value="Genomic_DNA"/>
</dbReference>
<keyword evidence="1" id="KW-0694">RNA-binding</keyword>
<dbReference type="PROSITE" id="PS50084">
    <property type="entry name" value="KH_TYPE_1"/>
    <property type="match status" value="1"/>
</dbReference>
<feature type="domain" description="A-kinase anchor protein 7-like phosphoesterase" evidence="4">
    <location>
        <begin position="353"/>
        <end position="532"/>
    </location>
</feature>
<dbReference type="OrthoDB" id="277832at2759"/>
<evidence type="ECO:0000313" key="5">
    <source>
        <dbReference type="EMBL" id="KZV54668.1"/>
    </source>
</evidence>
<evidence type="ECO:0000259" key="3">
    <source>
        <dbReference type="Pfam" id="PF00013"/>
    </source>
</evidence>
<name>A0A2Z7DBB8_9LAMI</name>
<dbReference type="InterPro" id="IPR009097">
    <property type="entry name" value="Cyclic_Pdiesterase"/>
</dbReference>
<dbReference type="GO" id="GO:0003723">
    <property type="term" value="F:RNA binding"/>
    <property type="evidence" value="ECO:0007669"/>
    <property type="project" value="UniProtKB-UniRule"/>
</dbReference>